<dbReference type="OrthoDB" id="9801098at2"/>
<dbReference type="Pfam" id="PF03641">
    <property type="entry name" value="Lysine_decarbox"/>
    <property type="match status" value="1"/>
</dbReference>
<dbReference type="AlphaFoldDB" id="A0A3R5Z173"/>
<name>A0A3R5Z173_9BACT</name>
<dbReference type="SUPFAM" id="SSF102405">
    <property type="entry name" value="MCP/YpsA-like"/>
    <property type="match status" value="1"/>
</dbReference>
<dbReference type="KEGG" id="gtl:EP073_06540"/>
<organism evidence="3 4">
    <name type="scientific">Geovibrio thiophilus</name>
    <dbReference type="NCBI Taxonomy" id="139438"/>
    <lineage>
        <taxon>Bacteria</taxon>
        <taxon>Pseudomonadati</taxon>
        <taxon>Deferribacterota</taxon>
        <taxon>Deferribacteres</taxon>
        <taxon>Deferribacterales</taxon>
        <taxon>Geovibrionaceae</taxon>
        <taxon>Geovibrio</taxon>
    </lineage>
</organism>
<proteinExistence type="inferred from homology"/>
<reference evidence="3 4" key="1">
    <citation type="submission" date="2019-01" db="EMBL/GenBank/DDBJ databases">
        <title>Geovibrio thiophilus DSM 11263, complete genome.</title>
        <authorList>
            <person name="Spring S."/>
            <person name="Bunk B."/>
            <person name="Sproer C."/>
        </authorList>
    </citation>
    <scope>NUCLEOTIDE SEQUENCE [LARGE SCALE GENOMIC DNA]</scope>
    <source>
        <strain evidence="3 4">DSM 11263</strain>
    </source>
</reference>
<dbReference type="EC" id="3.2.2.n1" evidence="2"/>
<evidence type="ECO:0000313" key="3">
    <source>
        <dbReference type="EMBL" id="QAR34473.1"/>
    </source>
</evidence>
<dbReference type="EMBL" id="CP035108">
    <property type="protein sequence ID" value="QAR34473.1"/>
    <property type="molecule type" value="Genomic_DNA"/>
</dbReference>
<dbReference type="GO" id="GO:0009691">
    <property type="term" value="P:cytokinin biosynthetic process"/>
    <property type="evidence" value="ECO:0007669"/>
    <property type="project" value="UniProtKB-UniRule"/>
</dbReference>
<keyword evidence="4" id="KW-1185">Reference proteome</keyword>
<protein>
    <recommendedName>
        <fullName evidence="2">Cytokinin riboside 5'-monophosphate phosphoribohydrolase</fullName>
        <ecNumber evidence="2">3.2.2.n1</ecNumber>
    </recommendedName>
</protein>
<dbReference type="Gene3D" id="3.40.50.450">
    <property type="match status" value="1"/>
</dbReference>
<keyword evidence="2" id="KW-0378">Hydrolase</keyword>
<dbReference type="GO" id="GO:0005829">
    <property type="term" value="C:cytosol"/>
    <property type="evidence" value="ECO:0007669"/>
    <property type="project" value="TreeGrafter"/>
</dbReference>
<accession>A0A3R5Z173</accession>
<evidence type="ECO:0000313" key="4">
    <source>
        <dbReference type="Proteomes" id="UP000287502"/>
    </source>
</evidence>
<dbReference type="PANTHER" id="PTHR43393:SF2">
    <property type="entry name" value="CYTOKININ RIBOSIDE 5'-MONOPHOSPHATE PHOSPHORIBOHYDROLASE"/>
    <property type="match status" value="1"/>
</dbReference>
<evidence type="ECO:0000256" key="2">
    <source>
        <dbReference type="RuleBase" id="RU363015"/>
    </source>
</evidence>
<dbReference type="Proteomes" id="UP000287502">
    <property type="component" value="Chromosome"/>
</dbReference>
<evidence type="ECO:0000256" key="1">
    <source>
        <dbReference type="ARBA" id="ARBA00000274"/>
    </source>
</evidence>
<sequence>MKVGDTWRVFKILAEFVEGFETLSKAGSCATVFGSARVREGDYDYELARKVGRLLADEGIGVMTGGGPGIMEAANRGAFEKGGRSVGCNIELPYEQKPNPYTNISISFNYFFVRKVMLVKYSSAFIIMPGGFGTLDELFEAITLIQTRKIKPFPIIMMGSDYWKGMLDWVKESMISKGFIHTSDLDLIQMQDDPYEAVEAVKRFLAK</sequence>
<dbReference type="InterPro" id="IPR005269">
    <property type="entry name" value="LOG"/>
</dbReference>
<dbReference type="PANTHER" id="PTHR43393">
    <property type="entry name" value="CYTOKININ RIBOSIDE 5'-MONOPHOSPHATE PHOSPHORIBOHYDROLASE"/>
    <property type="match status" value="1"/>
</dbReference>
<dbReference type="InterPro" id="IPR052341">
    <property type="entry name" value="LOG_family_nucleotidases"/>
</dbReference>
<comment type="similarity">
    <text evidence="2">Belongs to the LOG family.</text>
</comment>
<dbReference type="NCBIfam" id="TIGR00730">
    <property type="entry name" value="Rossman fold protein, TIGR00730 family"/>
    <property type="match status" value="1"/>
</dbReference>
<gene>
    <name evidence="3" type="ORF">EP073_06540</name>
</gene>
<comment type="catalytic activity">
    <reaction evidence="1">
        <text>AMP + H2O = D-ribose 5-phosphate + adenine</text>
        <dbReference type="Rhea" id="RHEA:20129"/>
        <dbReference type="ChEBI" id="CHEBI:15377"/>
        <dbReference type="ChEBI" id="CHEBI:16708"/>
        <dbReference type="ChEBI" id="CHEBI:78346"/>
        <dbReference type="ChEBI" id="CHEBI:456215"/>
        <dbReference type="EC" id="3.2.2.4"/>
    </reaction>
</comment>
<dbReference type="GO" id="GO:0008714">
    <property type="term" value="F:AMP nucleosidase activity"/>
    <property type="evidence" value="ECO:0007669"/>
    <property type="project" value="UniProtKB-EC"/>
</dbReference>
<keyword evidence="2" id="KW-0203">Cytokinin biosynthesis</keyword>
<dbReference type="InterPro" id="IPR031100">
    <property type="entry name" value="LOG_fam"/>
</dbReference>